<evidence type="ECO:0000256" key="6">
    <source>
        <dbReference type="HAMAP-Rule" id="MF_01324"/>
    </source>
</evidence>
<dbReference type="PANTHER" id="PTHR34995:SF1">
    <property type="entry name" value="DNA-DIRECTED RNA POLYMERASE SUBUNIT BETA"/>
    <property type="match status" value="1"/>
</dbReference>
<keyword evidence="6" id="KW-0862">Zinc</keyword>
<dbReference type="CDD" id="cd02655">
    <property type="entry name" value="RNAP_beta'_C"/>
    <property type="match status" value="1"/>
</dbReference>
<dbReference type="Pfam" id="PF05000">
    <property type="entry name" value="RNA_pol_Rpb1_4"/>
    <property type="match status" value="1"/>
</dbReference>
<comment type="function">
    <text evidence="6">DNA-dependent RNA polymerase catalyzes the transcription of DNA into RNA using the four ribonucleoside triphosphates as substrates.</text>
</comment>
<name>A0A345HHH7_9MONI</name>
<dbReference type="InterPro" id="IPR007083">
    <property type="entry name" value="RNA_pol_Rpb1_4"/>
</dbReference>
<dbReference type="InterPro" id="IPR042102">
    <property type="entry name" value="RNA_pol_Rpb1_3_sf"/>
</dbReference>
<dbReference type="HAMAP" id="MF_01324">
    <property type="entry name" value="RNApol_bact_RpoC2"/>
    <property type="match status" value="1"/>
</dbReference>
<feature type="binding site" evidence="6">
    <location>
        <position position="318"/>
    </location>
    <ligand>
        <name>Zn(2+)</name>
        <dbReference type="ChEBI" id="CHEBI:29105"/>
    </ligand>
</feature>
<organism evidence="9">
    <name type="scientific">Lygodium microphyllum</name>
    <dbReference type="NCBI Taxonomy" id="148566"/>
    <lineage>
        <taxon>Eukaryota</taxon>
        <taxon>Viridiplantae</taxon>
        <taxon>Streptophyta</taxon>
        <taxon>Embryophyta</taxon>
        <taxon>Tracheophyta</taxon>
        <taxon>Polypodiopsida</taxon>
        <taxon>Polypodiidae</taxon>
        <taxon>Schizaeales</taxon>
        <taxon>Lygodiaceae</taxon>
        <taxon>Lygodium</taxon>
    </lineage>
</organism>
<evidence type="ECO:0000259" key="7">
    <source>
        <dbReference type="Pfam" id="PF04998"/>
    </source>
</evidence>
<feature type="domain" description="RNA polymerase Rpb1" evidence="7">
    <location>
        <begin position="1228"/>
        <end position="1271"/>
    </location>
</feature>
<evidence type="ECO:0000313" key="9">
    <source>
        <dbReference type="EMBL" id="AXG76067.1"/>
    </source>
</evidence>
<evidence type="ECO:0000256" key="4">
    <source>
        <dbReference type="ARBA" id="ARBA00022695"/>
    </source>
</evidence>
<dbReference type="GO" id="GO:0006351">
    <property type="term" value="P:DNA-templated transcription"/>
    <property type="evidence" value="ECO:0007669"/>
    <property type="project" value="UniProtKB-UniRule"/>
</dbReference>
<dbReference type="GO" id="GO:0003677">
    <property type="term" value="F:DNA binding"/>
    <property type="evidence" value="ECO:0007669"/>
    <property type="project" value="UniProtKB-UniRule"/>
</dbReference>
<keyword evidence="2 9" id="KW-0934">Plastid</keyword>
<comment type="similarity">
    <text evidence="6">Belongs to the RNA polymerase beta' chain family. RpoC2 subfamily.</text>
</comment>
<dbReference type="PANTHER" id="PTHR34995">
    <property type="entry name" value="DNA-DIRECTED RNA POLYMERASE SUBUNIT BETA"/>
    <property type="match status" value="1"/>
</dbReference>
<feature type="binding site" evidence="6">
    <location>
        <position position="315"/>
    </location>
    <ligand>
        <name>Zn(2+)</name>
        <dbReference type="ChEBI" id="CHEBI:29105"/>
    </ligand>
</feature>
<accession>A0A345HHH7</accession>
<keyword evidence="9" id="KW-0150">Chloroplast</keyword>
<keyword evidence="6" id="KW-0479">Metal-binding</keyword>
<dbReference type="NCBIfam" id="TIGR02388">
    <property type="entry name" value="rpoC2_cyan"/>
    <property type="match status" value="1"/>
</dbReference>
<evidence type="ECO:0000256" key="3">
    <source>
        <dbReference type="ARBA" id="ARBA00022679"/>
    </source>
</evidence>
<dbReference type="InterPro" id="IPR007081">
    <property type="entry name" value="RNA_pol_Rpb1_5"/>
</dbReference>
<evidence type="ECO:0000256" key="5">
    <source>
        <dbReference type="ARBA" id="ARBA00023163"/>
    </source>
</evidence>
<feature type="binding site" evidence="6">
    <location>
        <position position="236"/>
    </location>
    <ligand>
        <name>Zn(2+)</name>
        <dbReference type="ChEBI" id="CHEBI:29105"/>
    </ligand>
</feature>
<feature type="domain" description="RNA polymerase Rpb1" evidence="7">
    <location>
        <begin position="188"/>
        <end position="392"/>
    </location>
</feature>
<feature type="binding site" evidence="6">
    <location>
        <position position="308"/>
    </location>
    <ligand>
        <name>Zn(2+)</name>
        <dbReference type="ChEBI" id="CHEBI:29105"/>
    </ligand>
</feature>
<proteinExistence type="inferred from homology"/>
<sequence length="1428" mass="161276">MCSSIILTHEKVEVFAMADQAESPFYNKTMDKAAMRQLINKLIVHFGITYAANILDQTKDLGFQQATKASISLGIDDPSTVSSKGWLVQDAEKQGYISDQYHRYGSLHAVEKLRQSIEAWYATSECLRREMNPGFRIVDPLNPVHMMSFSGARGNTFQVHQLIGMRGLMSDPRGQVIDLPIRRNLREGLSLTEYVISCYGARKGVVDTAVRTSDAGYLTRRLVEVVQHIVVRKKDCETVQSISVDFIGGKKKSIRMISQQGLIGRVLADNVYSNQRCIAVRNQDISDGLASNLVYAKHPIHIRSPLTCRTIFWICQLCYGWSLAHHDLVELGEAVGIIAGQSIGEPGTQLTLRTFHTGGVFTGDIAEYIRTPFNGTIHFDENSLYSTRTRHGHPAWMCRNELIIDIKGLDCTNRLVIPAQSLLMIRNDQYVESQQIIAEVRTREFPLKERILKSIYPNLEGEIHWSRLVRHSQNRMGDTVRIVCDAGHAWVLSGTSHSFDRYYFSHWDQDRIDLSIKAKSHKMSGKSSSNKRYLEIHKEKEVIQEFGPNPKYSTNLSNLLTFTSTLSHFVVNRIEGGVGAVISSLKWKANFDELSPITFNLQLLDTSTISNKSRIVAICGDDEYQTNVSGVIKYGSIQVEPNSQTELVSGDKTTDTFRPRNQIIGGGNFFLVPEEKYVTHEPPSSLFVANHCFIEEGTQISPSVTSQVSGLVQIKAIENGMEIRILPGYIYQPKNPEVIMSVFDNGGVSIGPGNFVLDEFKADNWIYLQSVLLHGADKPFLLIRPIVEYIVSGDLSAQVSFPHETPETLECVRTQSFMYMLYENDEYVEIKKGASIPLVQTHLVIDPQERFSSFSPIPCTKKSCGFFINVMMNDLSHTFLHVGSLHNLPATARYNRVFDQQKLLTDLSPSSYSHHKSIVECRGTVHSVSERGVLSPLLLLPFSLSRIRIHPDFNYGKIVYTKDSVLAEVIYTKGNEKKSLKNFNINFFNREYSMELRERISNLEIFDSLFDPKENRELGLLGNSVDVPSCMYCPCADSIPSSEPSLFDNEPEDASEKMNWYLTNEDEQIFKYPSIGFPEISLFDKAVYFLLDSLTFIETTPVKIGLLIGENRCIYDENSCHQSGQVMAINKKDLWVRHAKPYLSTRGATVHKDLGDFIGKGDTLITLPYDRLRSGDIIQGLPKIEQLLESRSIASFPTGTENIFERWDRGVIRSIGNLWGRFVGTSTSMEHCQLVLIDQIQKVYGSQGVQVSDKHIEVIVRQLTSKVVLLEDGITTIFLPGELVELSQAQRMNRLLKRSIPYKPILLGMTKASLNTTSFLSEASFQETTRVLAKAALRGRIDWLKGLKENVILGDAVPIGTSSQEILGRMDGNKQKEFYSNRKLLNTFEKEVDKQIIHDFPEEPGFRHKIRIHEELKHSLSRSEIGMH</sequence>
<dbReference type="GO" id="GO:0008270">
    <property type="term" value="F:zinc ion binding"/>
    <property type="evidence" value="ECO:0007669"/>
    <property type="project" value="UniProtKB-UniRule"/>
</dbReference>
<evidence type="ECO:0000256" key="1">
    <source>
        <dbReference type="ARBA" id="ARBA00022478"/>
    </source>
</evidence>
<dbReference type="GeneID" id="37868019"/>
<geneLocation type="chloroplast" evidence="9"/>
<dbReference type="SUPFAM" id="SSF64484">
    <property type="entry name" value="beta and beta-prime subunits of DNA dependent RNA-polymerase"/>
    <property type="match status" value="1"/>
</dbReference>
<gene>
    <name evidence="6 9" type="primary">rpoC2</name>
</gene>
<feature type="domain" description="RNA polymerase Rpb1" evidence="8">
    <location>
        <begin position="110"/>
        <end position="178"/>
    </location>
</feature>
<comment type="catalytic activity">
    <reaction evidence="6">
        <text>RNA(n) + a ribonucleoside 5'-triphosphate = RNA(n+1) + diphosphate</text>
        <dbReference type="Rhea" id="RHEA:21248"/>
        <dbReference type="Rhea" id="RHEA-COMP:14527"/>
        <dbReference type="Rhea" id="RHEA-COMP:17342"/>
        <dbReference type="ChEBI" id="CHEBI:33019"/>
        <dbReference type="ChEBI" id="CHEBI:61557"/>
        <dbReference type="ChEBI" id="CHEBI:140395"/>
        <dbReference type="EC" id="2.7.7.6"/>
    </reaction>
</comment>
<dbReference type="RefSeq" id="YP_009514470.1">
    <property type="nucleotide sequence ID" value="NC_039378.1"/>
</dbReference>
<dbReference type="InterPro" id="IPR012756">
    <property type="entry name" value="DNA-dir_RpoC2_beta_pp"/>
</dbReference>
<dbReference type="InterPro" id="IPR050254">
    <property type="entry name" value="RNA_pol_beta''_euk"/>
</dbReference>
<evidence type="ECO:0000256" key="2">
    <source>
        <dbReference type="ARBA" id="ARBA00022640"/>
    </source>
</evidence>
<reference evidence="9" key="1">
    <citation type="journal article" date="2018" name="Mitochondrial DNA Part B Resour">
        <title>The complete chloroplast genome of the invasive fern Lygodium microphyllum (Cav.) R. Br.</title>
        <authorList>
            <person name="McCulloch G.A."/>
            <person name="Hereward J.P."/>
            <person name="Lake E.C."/>
            <person name="Smith M.C."/>
            <person name="Purcell M.F."/>
            <person name="Walter G.H."/>
        </authorList>
    </citation>
    <scope>NUCLEOTIDE SEQUENCE</scope>
</reference>
<dbReference type="GO" id="GO:0000428">
    <property type="term" value="C:DNA-directed RNA polymerase complex"/>
    <property type="evidence" value="ECO:0007669"/>
    <property type="project" value="UniProtKB-KW"/>
</dbReference>
<dbReference type="Gene3D" id="1.10.1790.20">
    <property type="match status" value="1"/>
</dbReference>
<evidence type="ECO:0000259" key="8">
    <source>
        <dbReference type="Pfam" id="PF05000"/>
    </source>
</evidence>
<comment type="cofactor">
    <cofactor evidence="6">
        <name>Zn(2+)</name>
        <dbReference type="ChEBI" id="CHEBI:29105"/>
    </cofactor>
    <text evidence="6">Binds 1 Zn(2+) ion per subunit.</text>
</comment>
<dbReference type="EMBL" id="MG761729">
    <property type="protein sequence ID" value="AXG76067.1"/>
    <property type="molecule type" value="Genomic_DNA"/>
</dbReference>
<keyword evidence="4 6" id="KW-0548">Nucleotidyltransferase</keyword>
<comment type="subcellular location">
    <subcellularLocation>
        <location evidence="6">Plastid</location>
        <location evidence="6">Chloroplast</location>
    </subcellularLocation>
</comment>
<dbReference type="InterPro" id="IPR038120">
    <property type="entry name" value="Rpb1_funnel_sf"/>
</dbReference>
<dbReference type="Gene3D" id="1.10.150.390">
    <property type="match status" value="1"/>
</dbReference>
<dbReference type="Gene3D" id="1.10.274.100">
    <property type="entry name" value="RNA polymerase Rpb1, domain 3"/>
    <property type="match status" value="1"/>
</dbReference>
<dbReference type="GO" id="GO:0009507">
    <property type="term" value="C:chloroplast"/>
    <property type="evidence" value="ECO:0007669"/>
    <property type="project" value="UniProtKB-SubCell"/>
</dbReference>
<comment type="subunit">
    <text evidence="6">In plastids the minimal PEP RNA polymerase catalytic core is composed of four subunits: alpha, beta, beta', and beta''. When a (nuclear-encoded) sigma factor is associated with the core the holoenzyme is formed, which can initiate transcription.</text>
</comment>
<keyword evidence="1 6" id="KW-0240">DNA-directed RNA polymerase</keyword>
<dbReference type="EC" id="2.7.7.6" evidence="6"/>
<protein>
    <recommendedName>
        <fullName evidence="6">DNA-directed RNA polymerase subunit beta''</fullName>
        <ecNumber evidence="6">2.7.7.6</ecNumber>
    </recommendedName>
    <alternativeName>
        <fullName evidence="6">PEP</fullName>
    </alternativeName>
    <alternativeName>
        <fullName evidence="6">Plastid-encoded RNA polymerase subunit beta''</fullName>
        <shortName evidence="6">RNA polymerase subunit beta''</shortName>
    </alternativeName>
</protein>
<keyword evidence="5 6" id="KW-0804">Transcription</keyword>
<dbReference type="Pfam" id="PF04998">
    <property type="entry name" value="RNA_pol_Rpb1_5"/>
    <property type="match status" value="2"/>
</dbReference>
<dbReference type="Gene3D" id="1.10.132.30">
    <property type="match status" value="1"/>
</dbReference>
<dbReference type="GO" id="GO:0003899">
    <property type="term" value="F:DNA-directed RNA polymerase activity"/>
    <property type="evidence" value="ECO:0007669"/>
    <property type="project" value="UniProtKB-UniRule"/>
</dbReference>
<keyword evidence="3 6" id="KW-0808">Transferase</keyword>